<dbReference type="OrthoDB" id="5199543at2759"/>
<dbReference type="GO" id="GO:0006260">
    <property type="term" value="P:DNA replication"/>
    <property type="evidence" value="ECO:0007669"/>
    <property type="project" value="UniProtKB-KW"/>
</dbReference>
<dbReference type="GO" id="GO:0000785">
    <property type="term" value="C:chromatin"/>
    <property type="evidence" value="ECO:0007669"/>
    <property type="project" value="TreeGrafter"/>
</dbReference>
<accession>A0A1Y1YVR5</accession>
<evidence type="ECO:0000256" key="1">
    <source>
        <dbReference type="ARBA" id="ARBA00007017"/>
    </source>
</evidence>
<dbReference type="EMBL" id="MCFA01000162">
    <property type="protein sequence ID" value="ORY02036.1"/>
    <property type="molecule type" value="Genomic_DNA"/>
</dbReference>
<feature type="compositionally biased region" description="Basic residues" evidence="3">
    <location>
        <begin position="332"/>
        <end position="344"/>
    </location>
</feature>
<keyword evidence="2" id="KW-0235">DNA replication</keyword>
<dbReference type="STRING" id="1231657.A0A1Y1YVR5"/>
<dbReference type="Pfam" id="PF09724">
    <property type="entry name" value="Dcc1"/>
    <property type="match status" value="1"/>
</dbReference>
<proteinExistence type="inferred from homology"/>
<organism evidence="4 5">
    <name type="scientific">Clohesyomyces aquaticus</name>
    <dbReference type="NCBI Taxonomy" id="1231657"/>
    <lineage>
        <taxon>Eukaryota</taxon>
        <taxon>Fungi</taxon>
        <taxon>Dikarya</taxon>
        <taxon>Ascomycota</taxon>
        <taxon>Pezizomycotina</taxon>
        <taxon>Dothideomycetes</taxon>
        <taxon>Pleosporomycetidae</taxon>
        <taxon>Pleosporales</taxon>
        <taxon>Lindgomycetaceae</taxon>
        <taxon>Clohesyomyces</taxon>
    </lineage>
</organism>
<dbReference type="GO" id="GO:0034088">
    <property type="term" value="P:maintenance of mitotic sister chromatid cohesion"/>
    <property type="evidence" value="ECO:0007669"/>
    <property type="project" value="TreeGrafter"/>
</dbReference>
<reference evidence="4 5" key="1">
    <citation type="submission" date="2016-07" db="EMBL/GenBank/DDBJ databases">
        <title>Pervasive Adenine N6-methylation of Active Genes in Fungi.</title>
        <authorList>
            <consortium name="DOE Joint Genome Institute"/>
            <person name="Mondo S.J."/>
            <person name="Dannebaum R.O."/>
            <person name="Kuo R.C."/>
            <person name="Labutti K."/>
            <person name="Haridas S."/>
            <person name="Kuo A."/>
            <person name="Salamov A."/>
            <person name="Ahrendt S.R."/>
            <person name="Lipzen A."/>
            <person name="Sullivan W."/>
            <person name="Andreopoulos W.B."/>
            <person name="Clum A."/>
            <person name="Lindquist E."/>
            <person name="Daum C."/>
            <person name="Ramamoorthy G.K."/>
            <person name="Gryganskyi A."/>
            <person name="Culley D."/>
            <person name="Magnuson J.K."/>
            <person name="James T.Y."/>
            <person name="O'Malley M.A."/>
            <person name="Stajich J.E."/>
            <person name="Spatafora J.W."/>
            <person name="Visel A."/>
            <person name="Grigoriev I.V."/>
        </authorList>
    </citation>
    <scope>NUCLEOTIDE SEQUENCE [LARGE SCALE GENOMIC DNA]</scope>
    <source>
        <strain evidence="4 5">CBS 115471</strain>
    </source>
</reference>
<evidence type="ECO:0000256" key="2">
    <source>
        <dbReference type="ARBA" id="ARBA00022705"/>
    </source>
</evidence>
<evidence type="ECO:0000313" key="4">
    <source>
        <dbReference type="EMBL" id="ORY02036.1"/>
    </source>
</evidence>
<gene>
    <name evidence="4" type="ORF">BCR34DRAFT_493442</name>
</gene>
<feature type="region of interest" description="Disordered" evidence="3">
    <location>
        <begin position="325"/>
        <end position="344"/>
    </location>
</feature>
<sequence length="344" mass="37466">MATQQDEGGVPFSIAYDMQHFRLLELPAELLELLESPKPPPLSIKSQQASGASRTADTKPAYAVLCSPNASFQLRQVQTSNSLFITSPVLEAHSNDMPVPATCAIASCTATLELHPSADSPVALLHDVLPIYDIVDGEVDAAGNGKSKGIIFSHIPLSDGQCEYGWRELMAFEFAASSWRPSANTLSQVWKSINSAALAEGVKLDQQFLTHDILKEATEEGYPGELVVAILQRLASDDKDRSGPWSCLDRTKTAQFVGKTLLEAKDGKDYLTAQYLDDWRDLLPEPWREMVAVNLITGSYTLPSSTTIKFKGGLATAAKEDTAIPKAGSSSRKWHERFGRARKG</sequence>
<dbReference type="PANTHER" id="PTHR13395">
    <property type="entry name" value="SISTER CHROMATID COHESION PROTEIN DCC1-RELATED"/>
    <property type="match status" value="1"/>
</dbReference>
<comment type="caution">
    <text evidence="4">The sequence shown here is derived from an EMBL/GenBank/DDBJ whole genome shotgun (WGS) entry which is preliminary data.</text>
</comment>
<dbReference type="InterPro" id="IPR019128">
    <property type="entry name" value="Dcc1"/>
</dbReference>
<dbReference type="GO" id="GO:0031390">
    <property type="term" value="C:Ctf18 RFC-like complex"/>
    <property type="evidence" value="ECO:0007669"/>
    <property type="project" value="InterPro"/>
</dbReference>
<evidence type="ECO:0000313" key="5">
    <source>
        <dbReference type="Proteomes" id="UP000193144"/>
    </source>
</evidence>
<dbReference type="GO" id="GO:0000775">
    <property type="term" value="C:chromosome, centromeric region"/>
    <property type="evidence" value="ECO:0007669"/>
    <property type="project" value="TreeGrafter"/>
</dbReference>
<protein>
    <submittedName>
        <fullName evidence="4">Sister chromatid cohesion protein Dcc1</fullName>
    </submittedName>
</protein>
<comment type="similarity">
    <text evidence="1">Belongs to the DCC1 family.</text>
</comment>
<evidence type="ECO:0000256" key="3">
    <source>
        <dbReference type="SAM" id="MobiDB-lite"/>
    </source>
</evidence>
<dbReference type="PANTHER" id="PTHR13395:SF6">
    <property type="entry name" value="SISTER CHROMATID COHESION PROTEIN DCC1"/>
    <property type="match status" value="1"/>
</dbReference>
<name>A0A1Y1YVR5_9PLEO</name>
<dbReference type="Proteomes" id="UP000193144">
    <property type="component" value="Unassembled WGS sequence"/>
</dbReference>
<dbReference type="AlphaFoldDB" id="A0A1Y1YVR5"/>
<keyword evidence="5" id="KW-1185">Reference proteome</keyword>